<sequence>MAFSVREEEIIYLKKRDKRLAWAIEAMGAPPERESEPDVFAALVHSIVGQQISSAAQRSILARLEKGLGGISPRSVLSAGADALRGCGLSLRKAEYITELAERAARGEFGDARFSSMDDDAVIAELRALRGVGLWTAEMLLIFSLGRRDVVSFGDFGIRRGMRMLYRHKEITKELFAKYKKRYSPCGTAASLFLWQIAGGTIAELTDPAKK</sequence>
<dbReference type="STRING" id="2754.EH55_12780"/>
<dbReference type="InterPro" id="IPR011257">
    <property type="entry name" value="DNA_glycosylase"/>
</dbReference>
<keyword evidence="5" id="KW-0234">DNA repair</keyword>
<protein>
    <recommendedName>
        <fullName evidence="3">DNA-3-methyladenine glycosylase II</fullName>
        <ecNumber evidence="3">3.2.2.21</ecNumber>
    </recommendedName>
</protein>
<reference evidence="7 8" key="1">
    <citation type="submission" date="2014-04" db="EMBL/GenBank/DDBJ databases">
        <title>Draft Genome Sequence of Synergistes jonesii.</title>
        <authorList>
            <person name="Coil D.A."/>
            <person name="Eisen J.A."/>
            <person name="Holland-Moritz H.E."/>
        </authorList>
    </citation>
    <scope>NUCLEOTIDE SEQUENCE [LARGE SCALE GENOMIC DNA]</scope>
    <source>
        <strain evidence="7 8">78-1</strain>
    </source>
</reference>
<keyword evidence="7" id="KW-0378">Hydrolase</keyword>
<dbReference type="PANTHER" id="PTHR43003:SF5">
    <property type="entry name" value="DNA-3-METHYLADENINE GLYCOSYLASE"/>
    <property type="match status" value="1"/>
</dbReference>
<evidence type="ECO:0000259" key="6">
    <source>
        <dbReference type="SMART" id="SM00478"/>
    </source>
</evidence>
<dbReference type="InterPro" id="IPR003265">
    <property type="entry name" value="HhH-GPD_domain"/>
</dbReference>
<dbReference type="OrthoDB" id="9785929at2"/>
<dbReference type="EMBL" id="JMKI01000006">
    <property type="protein sequence ID" value="KEJ93174.1"/>
    <property type="molecule type" value="Genomic_DNA"/>
</dbReference>
<dbReference type="FunFam" id="1.10.340.30:FF:000004">
    <property type="entry name" value="DNA-3-methyladenine glycosylase II"/>
    <property type="match status" value="1"/>
</dbReference>
<dbReference type="Gene3D" id="1.10.1670.40">
    <property type="match status" value="1"/>
</dbReference>
<dbReference type="SUPFAM" id="SSF48150">
    <property type="entry name" value="DNA-glycosylase"/>
    <property type="match status" value="1"/>
</dbReference>
<evidence type="ECO:0000313" key="7">
    <source>
        <dbReference type="EMBL" id="KEJ93174.1"/>
    </source>
</evidence>
<feature type="domain" description="HhH-GPD" evidence="6">
    <location>
        <begin position="48"/>
        <end position="199"/>
    </location>
</feature>
<dbReference type="PATRIC" id="fig|2754.20.peg.547"/>
<dbReference type="eggNOG" id="COG0122">
    <property type="taxonomic scope" value="Bacteria"/>
</dbReference>
<dbReference type="Proteomes" id="UP000027665">
    <property type="component" value="Unassembled WGS sequence"/>
</dbReference>
<dbReference type="SMART" id="SM00478">
    <property type="entry name" value="ENDO3c"/>
    <property type="match status" value="1"/>
</dbReference>
<name>A0A073ITS6_9BACT</name>
<gene>
    <name evidence="7" type="ORF">EH55_12780</name>
</gene>
<dbReference type="GO" id="GO:0006307">
    <property type="term" value="P:DNA alkylation repair"/>
    <property type="evidence" value="ECO:0007669"/>
    <property type="project" value="TreeGrafter"/>
</dbReference>
<dbReference type="GO" id="GO:0032131">
    <property type="term" value="F:alkylated DNA binding"/>
    <property type="evidence" value="ECO:0007669"/>
    <property type="project" value="TreeGrafter"/>
</dbReference>
<keyword evidence="4" id="KW-0227">DNA damage</keyword>
<dbReference type="EC" id="3.2.2.21" evidence="3"/>
<evidence type="ECO:0000256" key="3">
    <source>
        <dbReference type="ARBA" id="ARBA00012000"/>
    </source>
</evidence>
<evidence type="ECO:0000256" key="2">
    <source>
        <dbReference type="ARBA" id="ARBA00010817"/>
    </source>
</evidence>
<dbReference type="GO" id="GO:0043916">
    <property type="term" value="F:DNA-7-methylguanine glycosylase activity"/>
    <property type="evidence" value="ECO:0007669"/>
    <property type="project" value="TreeGrafter"/>
</dbReference>
<comment type="caution">
    <text evidence="7">The sequence shown here is derived from an EMBL/GenBank/DDBJ whole genome shotgun (WGS) entry which is preliminary data.</text>
</comment>
<evidence type="ECO:0000256" key="5">
    <source>
        <dbReference type="ARBA" id="ARBA00023204"/>
    </source>
</evidence>
<dbReference type="GO" id="GO:0032993">
    <property type="term" value="C:protein-DNA complex"/>
    <property type="evidence" value="ECO:0007669"/>
    <property type="project" value="TreeGrafter"/>
</dbReference>
<organism evidence="7 8">
    <name type="scientific">Synergistes jonesii</name>
    <dbReference type="NCBI Taxonomy" id="2754"/>
    <lineage>
        <taxon>Bacteria</taxon>
        <taxon>Thermotogati</taxon>
        <taxon>Synergistota</taxon>
        <taxon>Synergistia</taxon>
        <taxon>Synergistales</taxon>
        <taxon>Synergistaceae</taxon>
        <taxon>Synergistes</taxon>
    </lineage>
</organism>
<comment type="similarity">
    <text evidence="2">Belongs to the alkylbase DNA glycosidase AlkA family.</text>
</comment>
<proteinExistence type="inferred from homology"/>
<evidence type="ECO:0000256" key="4">
    <source>
        <dbReference type="ARBA" id="ARBA00022763"/>
    </source>
</evidence>
<keyword evidence="7" id="KW-0326">Glycosidase</keyword>
<dbReference type="RefSeq" id="WP_037974513.1">
    <property type="nucleotide sequence ID" value="NZ_JMKI01000006.1"/>
</dbReference>
<dbReference type="CDD" id="cd00056">
    <property type="entry name" value="ENDO3c"/>
    <property type="match status" value="1"/>
</dbReference>
<dbReference type="GeneID" id="90982834"/>
<dbReference type="GO" id="GO:0008725">
    <property type="term" value="F:DNA-3-methyladenine glycosylase activity"/>
    <property type="evidence" value="ECO:0007669"/>
    <property type="project" value="TreeGrafter"/>
</dbReference>
<evidence type="ECO:0000256" key="1">
    <source>
        <dbReference type="ARBA" id="ARBA00000086"/>
    </source>
</evidence>
<dbReference type="InterPro" id="IPR051912">
    <property type="entry name" value="Alkylbase_DNA_Glycosylase/TA"/>
</dbReference>
<dbReference type="Gene3D" id="1.10.340.30">
    <property type="entry name" value="Hypothetical protein, domain 2"/>
    <property type="match status" value="1"/>
</dbReference>
<dbReference type="PANTHER" id="PTHR43003">
    <property type="entry name" value="DNA-3-METHYLADENINE GLYCOSYLASE"/>
    <property type="match status" value="1"/>
</dbReference>
<evidence type="ECO:0000313" key="8">
    <source>
        <dbReference type="Proteomes" id="UP000027665"/>
    </source>
</evidence>
<keyword evidence="8" id="KW-1185">Reference proteome</keyword>
<dbReference type="GO" id="GO:0005737">
    <property type="term" value="C:cytoplasm"/>
    <property type="evidence" value="ECO:0007669"/>
    <property type="project" value="TreeGrafter"/>
</dbReference>
<dbReference type="AlphaFoldDB" id="A0A073ITS6"/>
<comment type="catalytic activity">
    <reaction evidence="1">
        <text>Hydrolysis of alkylated DNA, releasing 3-methyladenine, 3-methylguanine, 7-methylguanine and 7-methyladenine.</text>
        <dbReference type="EC" id="3.2.2.21"/>
    </reaction>
</comment>
<accession>A0A073ITS6</accession>
<dbReference type="GO" id="GO:0006285">
    <property type="term" value="P:base-excision repair, AP site formation"/>
    <property type="evidence" value="ECO:0007669"/>
    <property type="project" value="TreeGrafter"/>
</dbReference>
<dbReference type="Pfam" id="PF00730">
    <property type="entry name" value="HhH-GPD"/>
    <property type="match status" value="1"/>
</dbReference>